<name>A0A834MI81_RHYFE</name>
<organism evidence="2 3">
    <name type="scientific">Rhynchophorus ferrugineus</name>
    <name type="common">Red palm weevil</name>
    <name type="synonym">Curculio ferrugineus</name>
    <dbReference type="NCBI Taxonomy" id="354439"/>
    <lineage>
        <taxon>Eukaryota</taxon>
        <taxon>Metazoa</taxon>
        <taxon>Ecdysozoa</taxon>
        <taxon>Arthropoda</taxon>
        <taxon>Hexapoda</taxon>
        <taxon>Insecta</taxon>
        <taxon>Pterygota</taxon>
        <taxon>Neoptera</taxon>
        <taxon>Endopterygota</taxon>
        <taxon>Coleoptera</taxon>
        <taxon>Polyphaga</taxon>
        <taxon>Cucujiformia</taxon>
        <taxon>Curculionidae</taxon>
        <taxon>Dryophthorinae</taxon>
        <taxon>Rhynchophorus</taxon>
    </lineage>
</organism>
<dbReference type="EMBL" id="JAACXV010000259">
    <property type="protein sequence ID" value="KAF7281085.1"/>
    <property type="molecule type" value="Genomic_DNA"/>
</dbReference>
<dbReference type="Proteomes" id="UP000625711">
    <property type="component" value="Unassembled WGS sequence"/>
</dbReference>
<reference evidence="2" key="1">
    <citation type="submission" date="2020-08" db="EMBL/GenBank/DDBJ databases">
        <title>Genome sequencing and assembly of the red palm weevil Rhynchophorus ferrugineus.</title>
        <authorList>
            <person name="Dias G.B."/>
            <person name="Bergman C.M."/>
            <person name="Manee M."/>
        </authorList>
    </citation>
    <scope>NUCLEOTIDE SEQUENCE</scope>
    <source>
        <strain evidence="2">AA-2017</strain>
        <tissue evidence="2">Whole larva</tissue>
    </source>
</reference>
<evidence type="ECO:0000313" key="2">
    <source>
        <dbReference type="EMBL" id="KAF7281085.1"/>
    </source>
</evidence>
<evidence type="ECO:0000256" key="1">
    <source>
        <dbReference type="SAM" id="MobiDB-lite"/>
    </source>
</evidence>
<gene>
    <name evidence="2" type="ORF">GWI33_005143</name>
</gene>
<evidence type="ECO:0000313" key="3">
    <source>
        <dbReference type="Proteomes" id="UP000625711"/>
    </source>
</evidence>
<keyword evidence="3" id="KW-1185">Reference proteome</keyword>
<protein>
    <submittedName>
        <fullName evidence="2">Uncharacterized protein</fullName>
    </submittedName>
</protein>
<feature type="region of interest" description="Disordered" evidence="1">
    <location>
        <begin position="91"/>
        <end position="111"/>
    </location>
</feature>
<dbReference type="AlphaFoldDB" id="A0A834MI81"/>
<sequence length="111" mass="12923">MIPVRAPRYANTDPSAAIVETHTQLFIQCKLGHCTKHHFEHQWCTERILIEKPVKNLISDLQRSTSAITQEHHQLGRKPVPELFQEPEYRYEASIHPRQHPKYSMGDISKA</sequence>
<comment type="caution">
    <text evidence="2">The sequence shown here is derived from an EMBL/GenBank/DDBJ whole genome shotgun (WGS) entry which is preliminary data.</text>
</comment>
<accession>A0A834MI81</accession>
<proteinExistence type="predicted"/>